<evidence type="ECO:0000256" key="2">
    <source>
        <dbReference type="SAM" id="SignalP"/>
    </source>
</evidence>
<dbReference type="EMBL" id="QBMC01000098">
    <property type="protein sequence ID" value="PZO15120.1"/>
    <property type="molecule type" value="Genomic_DNA"/>
</dbReference>
<evidence type="ECO:0000256" key="1">
    <source>
        <dbReference type="SAM" id="MobiDB-lite"/>
    </source>
</evidence>
<gene>
    <name evidence="3" type="ORF">DCF25_14135</name>
</gene>
<feature type="chain" id="PRO_5015962037" evidence="2">
    <location>
        <begin position="29"/>
        <end position="130"/>
    </location>
</feature>
<reference evidence="3 4" key="2">
    <citation type="submission" date="2018-06" db="EMBL/GenBank/DDBJ databases">
        <title>Metagenomic assembly of (sub)arctic Cyanobacteria and their associated microbiome from non-axenic cultures.</title>
        <authorList>
            <person name="Baurain D."/>
        </authorList>
    </citation>
    <scope>NUCLEOTIDE SEQUENCE [LARGE SCALE GENOMIC DNA]</scope>
    <source>
        <strain evidence="3">ULC129bin1</strain>
    </source>
</reference>
<keyword evidence="2" id="KW-0732">Signal</keyword>
<protein>
    <submittedName>
        <fullName evidence="3">Uncharacterized protein</fullName>
    </submittedName>
</protein>
<accession>A0A2W4U7T7</accession>
<reference evidence="4" key="1">
    <citation type="submission" date="2018-04" db="EMBL/GenBank/DDBJ databases">
        <authorList>
            <person name="Cornet L."/>
        </authorList>
    </citation>
    <scope>NUCLEOTIDE SEQUENCE [LARGE SCALE GENOMIC DNA]</scope>
</reference>
<dbReference type="Proteomes" id="UP000249354">
    <property type="component" value="Unassembled WGS sequence"/>
</dbReference>
<dbReference type="AlphaFoldDB" id="A0A2W4U7T7"/>
<evidence type="ECO:0000313" key="4">
    <source>
        <dbReference type="Proteomes" id="UP000249354"/>
    </source>
</evidence>
<organism evidence="3 4">
    <name type="scientific">Leptolyngbya foveolarum</name>
    <dbReference type="NCBI Taxonomy" id="47253"/>
    <lineage>
        <taxon>Bacteria</taxon>
        <taxon>Bacillati</taxon>
        <taxon>Cyanobacteriota</taxon>
        <taxon>Cyanophyceae</taxon>
        <taxon>Leptolyngbyales</taxon>
        <taxon>Leptolyngbyaceae</taxon>
        <taxon>Leptolyngbya group</taxon>
        <taxon>Leptolyngbya</taxon>
    </lineage>
</organism>
<comment type="caution">
    <text evidence="3">The sequence shown here is derived from an EMBL/GenBank/DDBJ whole genome shotgun (WGS) entry which is preliminary data.</text>
</comment>
<evidence type="ECO:0000313" key="3">
    <source>
        <dbReference type="EMBL" id="PZO15120.1"/>
    </source>
</evidence>
<feature type="signal peptide" evidence="2">
    <location>
        <begin position="1"/>
        <end position="28"/>
    </location>
</feature>
<name>A0A2W4U7T7_9CYAN</name>
<proteinExistence type="predicted"/>
<feature type="compositionally biased region" description="Basic and acidic residues" evidence="1">
    <location>
        <begin position="110"/>
        <end position="130"/>
    </location>
</feature>
<sequence>MNGLLRALMVSLIAVLISVGFASAEAQANGDRLTQMPQSLIAYSLDYEMDRARADQTIDHYGEPVREVVEETLRNNVNHPDSKATAENSYKRKSFLNDLLPNRNSVGKKFSQDDFSGMRKIEHPRDVLQK</sequence>
<feature type="region of interest" description="Disordered" evidence="1">
    <location>
        <begin position="104"/>
        <end position="130"/>
    </location>
</feature>